<name>A0A426Z9R7_ENSVE</name>
<evidence type="ECO:0000313" key="2">
    <source>
        <dbReference type="EMBL" id="RRT60699.1"/>
    </source>
</evidence>
<protein>
    <submittedName>
        <fullName evidence="2">Uncharacterized protein</fullName>
    </submittedName>
</protein>
<comment type="caution">
    <text evidence="2">The sequence shown here is derived from an EMBL/GenBank/DDBJ whole genome shotgun (WGS) entry which is preliminary data.</text>
</comment>
<feature type="compositionally biased region" description="Basic and acidic residues" evidence="1">
    <location>
        <begin position="132"/>
        <end position="146"/>
    </location>
</feature>
<feature type="compositionally biased region" description="Basic and acidic residues" evidence="1">
    <location>
        <begin position="101"/>
        <end position="113"/>
    </location>
</feature>
<gene>
    <name evidence="2" type="ORF">B296_00016077</name>
</gene>
<dbReference type="AlphaFoldDB" id="A0A426Z9R7"/>
<feature type="region of interest" description="Disordered" evidence="1">
    <location>
        <begin position="81"/>
        <end position="163"/>
    </location>
</feature>
<sequence length="225" mass="25410">MSAAVTVRLCGCRWRWLQQGYNCNRRKTGQRCARLSWRGATVREVIVGSVVQQGMCAAVEGIREVGPSCLSRSLCLRTNSKARAHHPRNGKGGLPPPVAEGPRKKDQKRDKRDRGRRTRNRGGHSDLTGQEGRLEVDDLNDRDTKIRNKGNQRNSENGQTSRRFSHQLVYGLQTSDDRRLTPIHAEVASRRVGERTPILGHLVFSSEREVLCLPVLQQDPLYIKL</sequence>
<reference evidence="2 3" key="1">
    <citation type="journal article" date="2014" name="Agronomy (Basel)">
        <title>A Draft Genome Sequence for Ensete ventricosum, the Drought-Tolerant Tree Against Hunger.</title>
        <authorList>
            <person name="Harrison J."/>
            <person name="Moore K.A."/>
            <person name="Paszkiewicz K."/>
            <person name="Jones T."/>
            <person name="Grant M."/>
            <person name="Ambacheew D."/>
            <person name="Muzemil S."/>
            <person name="Studholme D.J."/>
        </authorList>
    </citation>
    <scope>NUCLEOTIDE SEQUENCE [LARGE SCALE GENOMIC DNA]</scope>
</reference>
<organism evidence="2 3">
    <name type="scientific">Ensete ventricosum</name>
    <name type="common">Abyssinian banana</name>
    <name type="synonym">Musa ensete</name>
    <dbReference type="NCBI Taxonomy" id="4639"/>
    <lineage>
        <taxon>Eukaryota</taxon>
        <taxon>Viridiplantae</taxon>
        <taxon>Streptophyta</taxon>
        <taxon>Embryophyta</taxon>
        <taxon>Tracheophyta</taxon>
        <taxon>Spermatophyta</taxon>
        <taxon>Magnoliopsida</taxon>
        <taxon>Liliopsida</taxon>
        <taxon>Zingiberales</taxon>
        <taxon>Musaceae</taxon>
        <taxon>Ensete</taxon>
    </lineage>
</organism>
<proteinExistence type="predicted"/>
<dbReference type="EMBL" id="AMZH03007674">
    <property type="protein sequence ID" value="RRT60699.1"/>
    <property type="molecule type" value="Genomic_DNA"/>
</dbReference>
<evidence type="ECO:0000313" key="3">
    <source>
        <dbReference type="Proteomes" id="UP000287651"/>
    </source>
</evidence>
<evidence type="ECO:0000256" key="1">
    <source>
        <dbReference type="SAM" id="MobiDB-lite"/>
    </source>
</evidence>
<dbReference type="Proteomes" id="UP000287651">
    <property type="component" value="Unassembled WGS sequence"/>
</dbReference>
<accession>A0A426Z9R7</accession>
<feature type="compositionally biased region" description="Polar residues" evidence="1">
    <location>
        <begin position="149"/>
        <end position="162"/>
    </location>
</feature>